<comment type="caution">
    <text evidence="8">The sequence shown here is derived from an EMBL/GenBank/DDBJ whole genome shotgun (WGS) entry which is preliminary data.</text>
</comment>
<feature type="domain" description="HECT" evidence="7">
    <location>
        <begin position="455"/>
        <end position="796"/>
    </location>
</feature>
<dbReference type="InterPro" id="IPR044611">
    <property type="entry name" value="E3A/B/C-like"/>
</dbReference>
<dbReference type="EC" id="2.3.2.26" evidence="2"/>
<dbReference type="CDD" id="cd00078">
    <property type="entry name" value="HECTc"/>
    <property type="match status" value="1"/>
</dbReference>
<gene>
    <name evidence="8" type="primary">Necator_chrII.g8313</name>
    <name evidence="8" type="ORF">RB195_020519</name>
</gene>
<dbReference type="SUPFAM" id="SSF56204">
    <property type="entry name" value="Hect, E3 ligase catalytic domain"/>
    <property type="match status" value="1"/>
</dbReference>
<dbReference type="InterPro" id="IPR035983">
    <property type="entry name" value="Hect_E3_ubiquitin_ligase"/>
</dbReference>
<evidence type="ECO:0000313" key="8">
    <source>
        <dbReference type="EMBL" id="KAK6738462.1"/>
    </source>
</evidence>
<evidence type="ECO:0000256" key="4">
    <source>
        <dbReference type="ARBA" id="ARBA00022786"/>
    </source>
</evidence>
<sequence length="796" mass="90824">MPLCLTFIDLKKAFDSVETEAVVEALDNQGVPTQYIKNAMRKLEWDDMGVKVDGRQLHHLRFADDIVMITPSISQAERMLTEFDKTRGCIGLQLNLQKKMFMRNGCVSDAPFTLNGTNISECTSYVYLGRELNMMNDLTPELGRRRRAAWGAYKSIEDVVKKTRNTRLRAHLFNTTVLPALTYASETWAFRKQEENAVGVIERAIERVVLGVSRFTQVRNGIRSSLLRQRSKIRDAAAFAKEIKIRRKEEPLGYSGTRSGQMEGLLAPARPVRRSTGVKLIKWSYLYETVITTLQSLYAKDSRVHFLPHEFWSNHQRQVVVTRRSFLPPRRRGFGMEAQQRMFTPFSFVRFLHGRPKTDSDSSESDEEAGPSHDLPASTADMRNLSIIRSIPFVVPFMQRVKIFQDLLAHDREANDIVDDFHSFAGMGSRRNGITIAVRRQHLYEDAFEALSLGNAPNLRLPVRVSMTNWVGLNEVGIDGGGIFREFLTELLRTGFDPDRGFFKYTHDRLLYPNPSSVQLYPDSYSQHFFFLGRVVAKLIYEKQMAEIRFAEFFVSQLLGRRQTDVDLHHMKSYDPAIYKHLKNLRCLTADELAALELDFSVIVDDIGDVQTVDLVPGGRNIRVTVDNRLEYIRSYVNLFLYKRIEPLVDAMRAGVSTVIDPGWLAMFSPSELQTLVSGADADLDVDDMMKHTAVHNIRDEADRDYMNLFWSVVSDMSPEDKRGLLKFITGCSRPPIEGFKMLYPAIGIQLVHDSDHLPTSATCMNLFKLPIYSSRSKLEDKLRYAINAGAGFELS</sequence>
<name>A0ABR1CL01_NECAM</name>
<dbReference type="EMBL" id="JAVFWL010000002">
    <property type="protein sequence ID" value="KAK6738462.1"/>
    <property type="molecule type" value="Genomic_DNA"/>
</dbReference>
<dbReference type="SMART" id="SM00119">
    <property type="entry name" value="HECTc"/>
    <property type="match status" value="1"/>
</dbReference>
<dbReference type="Proteomes" id="UP001303046">
    <property type="component" value="Unassembled WGS sequence"/>
</dbReference>
<reference evidence="8 9" key="1">
    <citation type="submission" date="2023-08" db="EMBL/GenBank/DDBJ databases">
        <title>A Necator americanus chromosomal reference genome.</title>
        <authorList>
            <person name="Ilik V."/>
            <person name="Petrzelkova K.J."/>
            <person name="Pardy F."/>
            <person name="Fuh T."/>
            <person name="Niatou-Singa F.S."/>
            <person name="Gouil Q."/>
            <person name="Baker L."/>
            <person name="Ritchie M.E."/>
            <person name="Jex A.R."/>
            <person name="Gazzola D."/>
            <person name="Li H."/>
            <person name="Toshio Fujiwara R."/>
            <person name="Zhan B."/>
            <person name="Aroian R.V."/>
            <person name="Pafco B."/>
            <person name="Schwarz E.M."/>
        </authorList>
    </citation>
    <scope>NUCLEOTIDE SEQUENCE [LARGE SCALE GENOMIC DNA]</scope>
    <source>
        <strain evidence="8 9">Aroian</strain>
        <tissue evidence="8">Whole animal</tissue>
    </source>
</reference>
<keyword evidence="3" id="KW-0808">Transferase</keyword>
<dbReference type="Gene3D" id="3.30.2410.10">
    <property type="entry name" value="Hect, E3 ligase catalytic domain"/>
    <property type="match status" value="1"/>
</dbReference>
<dbReference type="PROSITE" id="PS50237">
    <property type="entry name" value="HECT"/>
    <property type="match status" value="1"/>
</dbReference>
<evidence type="ECO:0000256" key="3">
    <source>
        <dbReference type="ARBA" id="ARBA00022679"/>
    </source>
</evidence>
<evidence type="ECO:0000256" key="1">
    <source>
        <dbReference type="ARBA" id="ARBA00000885"/>
    </source>
</evidence>
<dbReference type="Pfam" id="PF00632">
    <property type="entry name" value="HECT"/>
    <property type="match status" value="1"/>
</dbReference>
<evidence type="ECO:0000256" key="5">
    <source>
        <dbReference type="PROSITE-ProRule" id="PRU00104"/>
    </source>
</evidence>
<evidence type="ECO:0000256" key="6">
    <source>
        <dbReference type="SAM" id="MobiDB-lite"/>
    </source>
</evidence>
<organism evidence="8 9">
    <name type="scientific">Necator americanus</name>
    <name type="common">Human hookworm</name>
    <dbReference type="NCBI Taxonomy" id="51031"/>
    <lineage>
        <taxon>Eukaryota</taxon>
        <taxon>Metazoa</taxon>
        <taxon>Ecdysozoa</taxon>
        <taxon>Nematoda</taxon>
        <taxon>Chromadorea</taxon>
        <taxon>Rhabditida</taxon>
        <taxon>Rhabditina</taxon>
        <taxon>Rhabditomorpha</taxon>
        <taxon>Strongyloidea</taxon>
        <taxon>Ancylostomatidae</taxon>
        <taxon>Bunostominae</taxon>
        <taxon>Necator</taxon>
    </lineage>
</organism>
<dbReference type="Gene3D" id="3.90.1750.10">
    <property type="entry name" value="Hect, E3 ligase catalytic domains"/>
    <property type="match status" value="1"/>
</dbReference>
<feature type="active site" description="Glycyl thioester intermediate" evidence="5">
    <location>
        <position position="764"/>
    </location>
</feature>
<keyword evidence="4 5" id="KW-0833">Ubl conjugation pathway</keyword>
<dbReference type="Gene3D" id="3.30.2160.10">
    <property type="entry name" value="Hect, E3 ligase catalytic domain"/>
    <property type="match status" value="1"/>
</dbReference>
<proteinExistence type="predicted"/>
<evidence type="ECO:0000259" key="7">
    <source>
        <dbReference type="PROSITE" id="PS50237"/>
    </source>
</evidence>
<keyword evidence="9" id="KW-1185">Reference proteome</keyword>
<evidence type="ECO:0000256" key="2">
    <source>
        <dbReference type="ARBA" id="ARBA00012485"/>
    </source>
</evidence>
<accession>A0ABR1CL01</accession>
<protein>
    <recommendedName>
        <fullName evidence="2">HECT-type E3 ubiquitin transferase</fullName>
        <ecNumber evidence="2">2.3.2.26</ecNumber>
    </recommendedName>
</protein>
<comment type="catalytic activity">
    <reaction evidence="1">
        <text>S-ubiquitinyl-[E2 ubiquitin-conjugating enzyme]-L-cysteine + [acceptor protein]-L-lysine = [E2 ubiquitin-conjugating enzyme]-L-cysteine + N(6)-ubiquitinyl-[acceptor protein]-L-lysine.</text>
        <dbReference type="EC" id="2.3.2.26"/>
    </reaction>
</comment>
<feature type="region of interest" description="Disordered" evidence="6">
    <location>
        <begin position="355"/>
        <end position="378"/>
    </location>
</feature>
<dbReference type="PANTHER" id="PTHR45700:SF2">
    <property type="entry name" value="UBIQUITIN-PROTEIN LIGASE E3C"/>
    <property type="match status" value="1"/>
</dbReference>
<dbReference type="InterPro" id="IPR000569">
    <property type="entry name" value="HECT_dom"/>
</dbReference>
<evidence type="ECO:0000313" key="9">
    <source>
        <dbReference type="Proteomes" id="UP001303046"/>
    </source>
</evidence>
<dbReference type="PANTHER" id="PTHR45700">
    <property type="entry name" value="UBIQUITIN-PROTEIN LIGASE E3C"/>
    <property type="match status" value="1"/>
</dbReference>